<feature type="chain" id="PRO_5020389570" evidence="2">
    <location>
        <begin position="27"/>
        <end position="201"/>
    </location>
</feature>
<proteinExistence type="predicted"/>
<dbReference type="InterPro" id="IPR013766">
    <property type="entry name" value="Thioredoxin_domain"/>
</dbReference>
<evidence type="ECO:0000259" key="3">
    <source>
        <dbReference type="PROSITE" id="PS51352"/>
    </source>
</evidence>
<organism evidence="4 5">
    <name type="scientific">Stenotrophomonas maltophilia</name>
    <name type="common">Pseudomonas maltophilia</name>
    <name type="synonym">Xanthomonas maltophilia</name>
    <dbReference type="NCBI Taxonomy" id="40324"/>
    <lineage>
        <taxon>Bacteria</taxon>
        <taxon>Pseudomonadati</taxon>
        <taxon>Pseudomonadota</taxon>
        <taxon>Gammaproteobacteria</taxon>
        <taxon>Lysobacterales</taxon>
        <taxon>Lysobacteraceae</taxon>
        <taxon>Stenotrophomonas</taxon>
        <taxon>Stenotrophomonas maltophilia group</taxon>
    </lineage>
</organism>
<sequence>MRTTLWWSPMILAGLLAACSPSAPTAAPAQPLDTSEQKPPVADPGEPVASGNTPAAADIAAVAALNAQFDPGRDPVADLATAKVEAQRGGKRIVLDVGGEWCSWCHLMDAFIEGDAEIRSFRDAHFVWMKVNYSEDNENTAFLSQFPAIKGYPHLFVLDADGTLLHSQFTGELEADKGQPKGYDRTRFFAFMKDWAPPKAP</sequence>
<evidence type="ECO:0000313" key="5">
    <source>
        <dbReference type="Proteomes" id="UP000306631"/>
    </source>
</evidence>
<dbReference type="Gene3D" id="3.40.30.10">
    <property type="entry name" value="Glutaredoxin"/>
    <property type="match status" value="1"/>
</dbReference>
<evidence type="ECO:0000313" key="4">
    <source>
        <dbReference type="EMBL" id="TGY34590.1"/>
    </source>
</evidence>
<dbReference type="PROSITE" id="PS51257">
    <property type="entry name" value="PROKAR_LIPOPROTEIN"/>
    <property type="match status" value="1"/>
</dbReference>
<dbReference type="PROSITE" id="PS51352">
    <property type="entry name" value="THIOREDOXIN_2"/>
    <property type="match status" value="1"/>
</dbReference>
<reference evidence="4 5" key="1">
    <citation type="submission" date="2019-04" db="EMBL/GenBank/DDBJ databases">
        <title>Microbes associate with the intestines of laboratory mice.</title>
        <authorList>
            <person name="Navarre W."/>
            <person name="Wong E."/>
            <person name="Huang K."/>
            <person name="Tropini C."/>
            <person name="Ng K."/>
            <person name="Yu B."/>
        </authorList>
    </citation>
    <scope>NUCLEOTIDE SEQUENCE [LARGE SCALE GENOMIC DNA]</scope>
    <source>
        <strain evidence="4 5">NM62_B4-13</strain>
    </source>
</reference>
<dbReference type="OrthoDB" id="195735at2"/>
<feature type="signal peptide" evidence="2">
    <location>
        <begin position="1"/>
        <end position="26"/>
    </location>
</feature>
<gene>
    <name evidence="4" type="ORF">E5352_09100</name>
</gene>
<dbReference type="Pfam" id="PF13899">
    <property type="entry name" value="Thioredoxin_7"/>
    <property type="match status" value="1"/>
</dbReference>
<dbReference type="SUPFAM" id="SSF52833">
    <property type="entry name" value="Thioredoxin-like"/>
    <property type="match status" value="1"/>
</dbReference>
<dbReference type="InterPro" id="IPR036249">
    <property type="entry name" value="Thioredoxin-like_sf"/>
</dbReference>
<name>A0A4V3RJ48_STEMA</name>
<dbReference type="EMBL" id="SRYW01000006">
    <property type="protein sequence ID" value="TGY34590.1"/>
    <property type="molecule type" value="Genomic_DNA"/>
</dbReference>
<comment type="caution">
    <text evidence="4">The sequence shown here is derived from an EMBL/GenBank/DDBJ whole genome shotgun (WGS) entry which is preliminary data.</text>
</comment>
<feature type="domain" description="Thioredoxin" evidence="3">
    <location>
        <begin position="54"/>
        <end position="188"/>
    </location>
</feature>
<dbReference type="Proteomes" id="UP000306631">
    <property type="component" value="Unassembled WGS sequence"/>
</dbReference>
<keyword evidence="2" id="KW-0732">Signal</keyword>
<feature type="region of interest" description="Disordered" evidence="1">
    <location>
        <begin position="25"/>
        <end position="52"/>
    </location>
</feature>
<accession>A0A4V3RJ48</accession>
<evidence type="ECO:0000256" key="1">
    <source>
        <dbReference type="SAM" id="MobiDB-lite"/>
    </source>
</evidence>
<protein>
    <submittedName>
        <fullName evidence="4">Thioredoxin family protein</fullName>
    </submittedName>
</protein>
<evidence type="ECO:0000256" key="2">
    <source>
        <dbReference type="SAM" id="SignalP"/>
    </source>
</evidence>
<dbReference type="RefSeq" id="WP_017354860.1">
    <property type="nucleotide sequence ID" value="NZ_SRYW01000006.1"/>
</dbReference>
<dbReference type="AlphaFoldDB" id="A0A4V3RJ48"/>